<dbReference type="InterPro" id="IPR001128">
    <property type="entry name" value="Cyt_P450"/>
</dbReference>
<evidence type="ECO:0000256" key="4">
    <source>
        <dbReference type="ARBA" id="ARBA00022723"/>
    </source>
</evidence>
<organism evidence="10 11">
    <name type="scientific">Apolygus lucorum</name>
    <name type="common">Small green plant bug</name>
    <name type="synonym">Lygocoris lucorum</name>
    <dbReference type="NCBI Taxonomy" id="248454"/>
    <lineage>
        <taxon>Eukaryota</taxon>
        <taxon>Metazoa</taxon>
        <taxon>Ecdysozoa</taxon>
        <taxon>Arthropoda</taxon>
        <taxon>Hexapoda</taxon>
        <taxon>Insecta</taxon>
        <taxon>Pterygota</taxon>
        <taxon>Neoptera</taxon>
        <taxon>Paraneoptera</taxon>
        <taxon>Hemiptera</taxon>
        <taxon>Heteroptera</taxon>
        <taxon>Panheteroptera</taxon>
        <taxon>Cimicomorpha</taxon>
        <taxon>Miridae</taxon>
        <taxon>Mirini</taxon>
        <taxon>Apolygus</taxon>
    </lineage>
</organism>
<dbReference type="GO" id="GO:0020037">
    <property type="term" value="F:heme binding"/>
    <property type="evidence" value="ECO:0007669"/>
    <property type="project" value="InterPro"/>
</dbReference>
<evidence type="ECO:0000256" key="9">
    <source>
        <dbReference type="RuleBase" id="RU000461"/>
    </source>
</evidence>
<keyword evidence="6 8" id="KW-0408">Iron</keyword>
<keyword evidence="5 9" id="KW-0560">Oxidoreductase</keyword>
<comment type="cofactor">
    <cofactor evidence="1 8">
        <name>heme</name>
        <dbReference type="ChEBI" id="CHEBI:30413"/>
    </cofactor>
</comment>
<dbReference type="EMBL" id="WIXP02000013">
    <property type="protein sequence ID" value="KAF6201208.1"/>
    <property type="molecule type" value="Genomic_DNA"/>
</dbReference>
<protein>
    <recommendedName>
        <fullName evidence="12">Cytochrome P450</fullName>
    </recommendedName>
</protein>
<dbReference type="PANTHER" id="PTHR24300">
    <property type="entry name" value="CYTOCHROME P450 508A4-RELATED"/>
    <property type="match status" value="1"/>
</dbReference>
<evidence type="ECO:0000256" key="7">
    <source>
        <dbReference type="ARBA" id="ARBA00023033"/>
    </source>
</evidence>
<sequence length="503" mass="57085">MWHLYLILVFIIFILYIALNSRKPVGFPPGPSWVPIVGNLPLFISLRRKLGFTHLVYAKLSARYGPLLGLRMGRDLLVIASGEKAIRDVLSRPEFDARPDGFLFRFRSFGRRLGLVFTDGDHFTEQKKFLLTHLKSFGLNRSIMEDKILDEIQDLQTALKEMSQVSLPDAFGVSVVNALWGIIAGQRFKVGDSRPATFLRYITTAFRLQDMSGGILNQMPIIRFIAPDLSHFNQTKMIGDALTAFMRELVSEHRNSQTSQSKDSARDFIDAFLYEIESRPPGEGNSEFSEEQLLMLLLDLFLAGAETTNSTLCYAFLYLLHFPGWQDILQKELDSIVSPGEPVQMKHKPIMKYMEIFLMELQRHANVTPTTISHRASKTTEVMGYLIPKDTVVIANLYSIHMDKDHWKDPEVFRPERFLDENGGIIKDPWLMPFGLGKRKCIGESLAKEELFLFLGNLLHEFRVSPVPGTPIPTLRGLDGATVCPQTFQCVFTPKRPPATITT</sequence>
<dbReference type="InterPro" id="IPR002401">
    <property type="entry name" value="Cyt_P450_E_grp-I"/>
</dbReference>
<dbReference type="GO" id="GO:0005506">
    <property type="term" value="F:iron ion binding"/>
    <property type="evidence" value="ECO:0007669"/>
    <property type="project" value="InterPro"/>
</dbReference>
<evidence type="ECO:0000313" key="11">
    <source>
        <dbReference type="Proteomes" id="UP000466442"/>
    </source>
</evidence>
<dbReference type="InterPro" id="IPR017972">
    <property type="entry name" value="Cyt_P450_CS"/>
</dbReference>
<dbReference type="SUPFAM" id="SSF48264">
    <property type="entry name" value="Cytochrome P450"/>
    <property type="match status" value="1"/>
</dbReference>
<dbReference type="Pfam" id="PF00067">
    <property type="entry name" value="p450"/>
    <property type="match status" value="1"/>
</dbReference>
<dbReference type="GO" id="GO:0006805">
    <property type="term" value="P:xenobiotic metabolic process"/>
    <property type="evidence" value="ECO:0007669"/>
    <property type="project" value="TreeGrafter"/>
</dbReference>
<reference evidence="10" key="1">
    <citation type="journal article" date="2021" name="Mol. Ecol. Resour.">
        <title>Apolygus lucorum genome provides insights into omnivorousness and mesophyll feeding.</title>
        <authorList>
            <person name="Liu Y."/>
            <person name="Liu H."/>
            <person name="Wang H."/>
            <person name="Huang T."/>
            <person name="Liu B."/>
            <person name="Yang B."/>
            <person name="Yin L."/>
            <person name="Li B."/>
            <person name="Zhang Y."/>
            <person name="Zhang S."/>
            <person name="Jiang F."/>
            <person name="Zhang X."/>
            <person name="Ren Y."/>
            <person name="Wang B."/>
            <person name="Wang S."/>
            <person name="Lu Y."/>
            <person name="Wu K."/>
            <person name="Fan W."/>
            <person name="Wang G."/>
        </authorList>
    </citation>
    <scope>NUCLEOTIDE SEQUENCE</scope>
    <source>
        <strain evidence="10">12Hb</strain>
    </source>
</reference>
<dbReference type="GO" id="GO:0006082">
    <property type="term" value="P:organic acid metabolic process"/>
    <property type="evidence" value="ECO:0007669"/>
    <property type="project" value="TreeGrafter"/>
</dbReference>
<dbReference type="InterPro" id="IPR036396">
    <property type="entry name" value="Cyt_P450_sf"/>
</dbReference>
<evidence type="ECO:0000256" key="8">
    <source>
        <dbReference type="PIRSR" id="PIRSR602401-1"/>
    </source>
</evidence>
<evidence type="ECO:0000313" key="10">
    <source>
        <dbReference type="EMBL" id="KAF6201208.1"/>
    </source>
</evidence>
<proteinExistence type="inferred from homology"/>
<dbReference type="OrthoDB" id="1055148at2759"/>
<evidence type="ECO:0008006" key="12">
    <source>
        <dbReference type="Google" id="ProtNLM"/>
    </source>
</evidence>
<keyword evidence="3 8" id="KW-0349">Heme</keyword>
<evidence type="ECO:0000256" key="3">
    <source>
        <dbReference type="ARBA" id="ARBA00022617"/>
    </source>
</evidence>
<dbReference type="GO" id="GO:0008395">
    <property type="term" value="F:steroid hydroxylase activity"/>
    <property type="evidence" value="ECO:0007669"/>
    <property type="project" value="TreeGrafter"/>
</dbReference>
<keyword evidence="11" id="KW-1185">Reference proteome</keyword>
<dbReference type="GO" id="GO:0016712">
    <property type="term" value="F:oxidoreductase activity, acting on paired donors, with incorporation or reduction of molecular oxygen, reduced flavin or flavoprotein as one donor, and incorporation of one atom of oxygen"/>
    <property type="evidence" value="ECO:0007669"/>
    <property type="project" value="TreeGrafter"/>
</dbReference>
<evidence type="ECO:0000256" key="2">
    <source>
        <dbReference type="ARBA" id="ARBA00010617"/>
    </source>
</evidence>
<keyword evidence="4 8" id="KW-0479">Metal-binding</keyword>
<dbReference type="SMR" id="A0A6A4ILN7"/>
<evidence type="ECO:0000256" key="1">
    <source>
        <dbReference type="ARBA" id="ARBA00001971"/>
    </source>
</evidence>
<dbReference type="FunFam" id="1.10.630.10:FF:000036">
    <property type="entry name" value="CYtochrome P450 family"/>
    <property type="match status" value="1"/>
</dbReference>
<dbReference type="GO" id="GO:0005737">
    <property type="term" value="C:cytoplasm"/>
    <property type="evidence" value="ECO:0007669"/>
    <property type="project" value="TreeGrafter"/>
</dbReference>
<dbReference type="PRINTS" id="PR00385">
    <property type="entry name" value="P450"/>
</dbReference>
<gene>
    <name evidence="10" type="ORF">GE061_005655</name>
</gene>
<evidence type="ECO:0000256" key="5">
    <source>
        <dbReference type="ARBA" id="ARBA00023002"/>
    </source>
</evidence>
<dbReference type="InterPro" id="IPR050182">
    <property type="entry name" value="Cytochrome_P450_fam2"/>
</dbReference>
<comment type="caution">
    <text evidence="10">The sequence shown here is derived from an EMBL/GenBank/DDBJ whole genome shotgun (WGS) entry which is preliminary data.</text>
</comment>
<accession>A0A6A4ILN7</accession>
<evidence type="ECO:0000256" key="6">
    <source>
        <dbReference type="ARBA" id="ARBA00023004"/>
    </source>
</evidence>
<keyword evidence="7 9" id="KW-0503">Monooxygenase</keyword>
<dbReference type="Gene3D" id="1.10.630.10">
    <property type="entry name" value="Cytochrome P450"/>
    <property type="match status" value="1"/>
</dbReference>
<dbReference type="AlphaFoldDB" id="A0A6A4ILN7"/>
<feature type="binding site" description="axial binding residue" evidence="8">
    <location>
        <position position="441"/>
    </location>
    <ligand>
        <name>heme</name>
        <dbReference type="ChEBI" id="CHEBI:30413"/>
    </ligand>
    <ligandPart>
        <name>Fe</name>
        <dbReference type="ChEBI" id="CHEBI:18248"/>
    </ligandPart>
</feature>
<name>A0A6A4ILN7_APOLU</name>
<dbReference type="PANTHER" id="PTHR24300:SF376">
    <property type="entry name" value="CYTOCHROME P450 15A1"/>
    <property type="match status" value="1"/>
</dbReference>
<dbReference type="Proteomes" id="UP000466442">
    <property type="component" value="Unassembled WGS sequence"/>
</dbReference>
<dbReference type="PRINTS" id="PR00463">
    <property type="entry name" value="EP450I"/>
</dbReference>
<dbReference type="PROSITE" id="PS00086">
    <property type="entry name" value="CYTOCHROME_P450"/>
    <property type="match status" value="1"/>
</dbReference>
<comment type="similarity">
    <text evidence="2 9">Belongs to the cytochrome P450 family.</text>
</comment>